<accession>A0A4C1YGX8</accession>
<evidence type="ECO:0000313" key="2">
    <source>
        <dbReference type="EMBL" id="GBP74244.1"/>
    </source>
</evidence>
<evidence type="ECO:0000313" key="3">
    <source>
        <dbReference type="Proteomes" id="UP000299102"/>
    </source>
</evidence>
<reference evidence="2 3" key="1">
    <citation type="journal article" date="2019" name="Commun. Biol.">
        <title>The bagworm genome reveals a unique fibroin gene that provides high tensile strength.</title>
        <authorList>
            <person name="Kono N."/>
            <person name="Nakamura H."/>
            <person name="Ohtoshi R."/>
            <person name="Tomita M."/>
            <person name="Numata K."/>
            <person name="Arakawa K."/>
        </authorList>
    </citation>
    <scope>NUCLEOTIDE SEQUENCE [LARGE SCALE GENOMIC DNA]</scope>
</reference>
<evidence type="ECO:0000256" key="1">
    <source>
        <dbReference type="SAM" id="MobiDB-lite"/>
    </source>
</evidence>
<proteinExistence type="predicted"/>
<feature type="region of interest" description="Disordered" evidence="1">
    <location>
        <begin position="1"/>
        <end position="54"/>
    </location>
</feature>
<feature type="region of interest" description="Disordered" evidence="1">
    <location>
        <begin position="141"/>
        <end position="163"/>
    </location>
</feature>
<name>A0A4C1YGX8_EUMVA</name>
<feature type="compositionally biased region" description="Low complexity" evidence="1">
    <location>
        <begin position="36"/>
        <end position="45"/>
    </location>
</feature>
<protein>
    <submittedName>
        <fullName evidence="2">Uncharacterized protein</fullName>
    </submittedName>
</protein>
<dbReference type="AlphaFoldDB" id="A0A4C1YGX8"/>
<dbReference type="Proteomes" id="UP000299102">
    <property type="component" value="Unassembled WGS sequence"/>
</dbReference>
<dbReference type="EMBL" id="BGZK01001200">
    <property type="protein sequence ID" value="GBP74244.1"/>
    <property type="molecule type" value="Genomic_DNA"/>
</dbReference>
<gene>
    <name evidence="2" type="ORF">EVAR_51642_1</name>
</gene>
<dbReference type="OrthoDB" id="412981at2759"/>
<comment type="caution">
    <text evidence="2">The sequence shown here is derived from an EMBL/GenBank/DDBJ whole genome shotgun (WGS) entry which is preliminary data.</text>
</comment>
<sequence>MADQDEISGCADRSLHAHGRSGGACHLPEQSRAEHPTPSSSVTPTAPNQSGPVQELYPFSTHVCSTSMVRALLHITEEEDPSPQNIALLMIVGAGRYVLNDVIVRDVCIETVEEFIQRIARRMYDIADQGPHEFLRNIAQMPERSPSGRPLPGELLKTPPSKE</sequence>
<keyword evidence="3" id="KW-1185">Reference proteome</keyword>
<organism evidence="2 3">
    <name type="scientific">Eumeta variegata</name>
    <name type="common">Bagworm moth</name>
    <name type="synonym">Eumeta japonica</name>
    <dbReference type="NCBI Taxonomy" id="151549"/>
    <lineage>
        <taxon>Eukaryota</taxon>
        <taxon>Metazoa</taxon>
        <taxon>Ecdysozoa</taxon>
        <taxon>Arthropoda</taxon>
        <taxon>Hexapoda</taxon>
        <taxon>Insecta</taxon>
        <taxon>Pterygota</taxon>
        <taxon>Neoptera</taxon>
        <taxon>Endopterygota</taxon>
        <taxon>Lepidoptera</taxon>
        <taxon>Glossata</taxon>
        <taxon>Ditrysia</taxon>
        <taxon>Tineoidea</taxon>
        <taxon>Psychidae</taxon>
        <taxon>Oiketicinae</taxon>
        <taxon>Eumeta</taxon>
    </lineage>
</organism>